<proteinExistence type="predicted"/>
<organism evidence="1">
    <name type="scientific">Escherichia coli</name>
    <dbReference type="NCBI Taxonomy" id="562"/>
    <lineage>
        <taxon>Bacteria</taxon>
        <taxon>Pseudomonadati</taxon>
        <taxon>Pseudomonadota</taxon>
        <taxon>Gammaproteobacteria</taxon>
        <taxon>Enterobacterales</taxon>
        <taxon>Enterobacteriaceae</taxon>
        <taxon>Escherichia</taxon>
    </lineage>
</organism>
<evidence type="ECO:0000313" key="1">
    <source>
        <dbReference type="EMBL" id="AVN57812.1"/>
    </source>
</evidence>
<dbReference type="AlphaFoldDB" id="A0A2R3NWQ6"/>
<protein>
    <submittedName>
        <fullName evidence="1">Uncharacterized protein</fullName>
    </submittedName>
</protein>
<reference evidence="1" key="2">
    <citation type="journal article" date="2018" name="Int. J. Antimicrob. Agents">
        <title>Emergence of NDM-5-producing Escherichia coli Sequence Type 167 clone in Italy.</title>
        <authorList>
            <person name="Giufre M."/>
            <person name="Errico G."/>
            <person name="Accogli M."/>
            <person name="Monaco M."/>
            <person name="Villa L."/>
            <person name="Distasi M.A."/>
            <person name="Gaudio T.D."/>
            <person name="Pantosti A."/>
            <person name="Carattoli A."/>
            <person name="Cerquetti M."/>
        </authorList>
    </citation>
    <scope>NUCLEOTIDE SEQUENCE</scope>
    <source>
        <strain evidence="1">Ec001</strain>
        <plasmid evidence="1">pMG1_1</plasmid>
    </source>
</reference>
<reference evidence="1" key="1">
    <citation type="submission" date="2017-12" db="EMBL/GenBank/DDBJ databases">
        <authorList>
            <person name="Giufre' M."/>
            <person name="Carattoli A."/>
        </authorList>
    </citation>
    <scope>NUCLEOTIDE SEQUENCE</scope>
    <source>
        <strain evidence="1">Ec001</strain>
        <plasmid evidence="1">pMG1_1</plasmid>
    </source>
</reference>
<dbReference type="EMBL" id="MG649064">
    <property type="protein sequence ID" value="AVN57812.1"/>
    <property type="molecule type" value="Genomic_DNA"/>
</dbReference>
<name>A0A2R3NWQ6_ECOLX</name>
<sequence length="165" mass="18213">MRTLLNKDRFVPAPNNYGVAGSPNSAIAHPDGLDCYGRVPEINSKGDVIPAGDIFLRVGRHTGPNRGFGVRHIWAEHEQELVKLGYTTVNDVARFVRDIIRRGVPIYCEFNSTSGKHRPAVLKSSVGIVILEPREAPETESGWIYVVVTAYTRRTAHGTLVGHIE</sequence>
<geneLocation type="plasmid" evidence="1">
    <name>pMG1_1</name>
</geneLocation>
<accession>A0A2R3NWQ6</accession>
<keyword evidence="1" id="KW-0614">Plasmid</keyword>